<proteinExistence type="predicted"/>
<accession>A0A9X2PBR7</accession>
<dbReference type="InterPro" id="IPR004449">
    <property type="entry name" value="SixA"/>
</dbReference>
<dbReference type="GO" id="GO:0101006">
    <property type="term" value="F:protein histidine phosphatase activity"/>
    <property type="evidence" value="ECO:0007669"/>
    <property type="project" value="InterPro"/>
</dbReference>
<dbReference type="CDD" id="cd07067">
    <property type="entry name" value="HP_PGM_like"/>
    <property type="match status" value="1"/>
</dbReference>
<dbReference type="Pfam" id="PF00300">
    <property type="entry name" value="His_Phos_1"/>
    <property type="match status" value="1"/>
</dbReference>
<keyword evidence="2" id="KW-1185">Reference proteome</keyword>
<dbReference type="Proteomes" id="UP001142175">
    <property type="component" value="Unassembled WGS sequence"/>
</dbReference>
<dbReference type="SUPFAM" id="SSF53254">
    <property type="entry name" value="Phosphoglycerate mutase-like"/>
    <property type="match status" value="1"/>
</dbReference>
<evidence type="ECO:0000313" key="1">
    <source>
        <dbReference type="EMBL" id="MCR9015805.1"/>
    </source>
</evidence>
<dbReference type="AlphaFoldDB" id="A0A9X2PBR7"/>
<dbReference type="PANTHER" id="PTHR47623:SF1">
    <property type="entry name" value="OS09G0287300 PROTEIN"/>
    <property type="match status" value="1"/>
</dbReference>
<dbReference type="GO" id="GO:0005737">
    <property type="term" value="C:cytoplasm"/>
    <property type="evidence" value="ECO:0007669"/>
    <property type="project" value="InterPro"/>
</dbReference>
<name>A0A9X2PBR7_9BACT</name>
<protein>
    <submittedName>
        <fullName evidence="1">Phosphohistidine phosphatase SixA</fullName>
    </submittedName>
</protein>
<sequence length="159" mass="17578">MAPQKLLFILRHGDAEPGIGHLGDLRRPLSEKGKIKINQLSNILKSRGVAFDLILVSPSARTSETVEIITKHINYKKISVEDEIYEAETIDLMHLINKTDKNVENLLLVGHNPALSSLVSFITGVDSINMLPGMLSIIEIQVEDWDQVGGETGVLRESL</sequence>
<dbReference type="RefSeq" id="WP_258423667.1">
    <property type="nucleotide sequence ID" value="NZ_JANSUY010000010.1"/>
</dbReference>
<dbReference type="PANTHER" id="PTHR47623">
    <property type="entry name" value="OS09G0287300 PROTEIN"/>
    <property type="match status" value="1"/>
</dbReference>
<dbReference type="Gene3D" id="3.40.50.1240">
    <property type="entry name" value="Phosphoglycerate mutase-like"/>
    <property type="match status" value="1"/>
</dbReference>
<comment type="caution">
    <text evidence="1">The sequence shown here is derived from an EMBL/GenBank/DDBJ whole genome shotgun (WGS) entry which is preliminary data.</text>
</comment>
<dbReference type="InterPro" id="IPR029033">
    <property type="entry name" value="His_PPase_superfam"/>
</dbReference>
<gene>
    <name evidence="1" type="primary">sixA</name>
    <name evidence="1" type="ORF">NU887_12220</name>
</gene>
<organism evidence="1 2">
    <name type="scientific">Aquiflexum gelatinilyticum</name>
    <dbReference type="NCBI Taxonomy" id="2961943"/>
    <lineage>
        <taxon>Bacteria</taxon>
        <taxon>Pseudomonadati</taxon>
        <taxon>Bacteroidota</taxon>
        <taxon>Cytophagia</taxon>
        <taxon>Cytophagales</taxon>
        <taxon>Cyclobacteriaceae</taxon>
        <taxon>Aquiflexum</taxon>
    </lineage>
</organism>
<dbReference type="InterPro" id="IPR013078">
    <property type="entry name" value="His_Pase_superF_clade-1"/>
</dbReference>
<evidence type="ECO:0000313" key="2">
    <source>
        <dbReference type="Proteomes" id="UP001142175"/>
    </source>
</evidence>
<reference evidence="1" key="1">
    <citation type="submission" date="2022-08" db="EMBL/GenBank/DDBJ databases">
        <authorList>
            <person name="Zhang D."/>
        </authorList>
    </citation>
    <scope>NUCLEOTIDE SEQUENCE</scope>
    <source>
        <strain evidence="1">XJ19-11</strain>
    </source>
</reference>
<dbReference type="NCBIfam" id="TIGR00249">
    <property type="entry name" value="sixA"/>
    <property type="match status" value="1"/>
</dbReference>
<dbReference type="EMBL" id="JANSUY010000010">
    <property type="protein sequence ID" value="MCR9015805.1"/>
    <property type="molecule type" value="Genomic_DNA"/>
</dbReference>